<keyword evidence="1" id="KW-1133">Transmembrane helix</keyword>
<keyword evidence="1" id="KW-0472">Membrane</keyword>
<dbReference type="Gene3D" id="3.40.50.410">
    <property type="entry name" value="von Willebrand factor, type A domain"/>
    <property type="match status" value="1"/>
</dbReference>
<dbReference type="Gene3D" id="3.40.50.1820">
    <property type="entry name" value="alpha/beta hydrolase"/>
    <property type="match status" value="1"/>
</dbReference>
<dbReference type="Pfam" id="PF07819">
    <property type="entry name" value="PGAP1"/>
    <property type="match status" value="1"/>
</dbReference>
<dbReference type="InterPro" id="IPR029058">
    <property type="entry name" value="AB_hydrolase_fold"/>
</dbReference>
<dbReference type="RefSeq" id="WP_191767892.1">
    <property type="nucleotide sequence ID" value="NZ_JACSRA010000006.1"/>
</dbReference>
<dbReference type="PANTHER" id="PTHR11440">
    <property type="entry name" value="LECITHIN-CHOLESTEROL ACYLTRANSFERASE-RELATED"/>
    <property type="match status" value="1"/>
</dbReference>
<dbReference type="SUPFAM" id="SSF53300">
    <property type="entry name" value="vWA-like"/>
    <property type="match status" value="1"/>
</dbReference>
<dbReference type="SUPFAM" id="SSF53474">
    <property type="entry name" value="alpha/beta-Hydrolases"/>
    <property type="match status" value="1"/>
</dbReference>
<dbReference type="PROSITE" id="PS50234">
    <property type="entry name" value="VWFA"/>
    <property type="match status" value="1"/>
</dbReference>
<dbReference type="EMBL" id="JACSRA010000006">
    <property type="protein sequence ID" value="MBD7910795.1"/>
    <property type="molecule type" value="Genomic_DNA"/>
</dbReference>
<comment type="caution">
    <text evidence="4">The sequence shown here is derived from an EMBL/GenBank/DDBJ whole genome shotgun (WGS) entry which is preliminary data.</text>
</comment>
<feature type="domain" description="VWFA" evidence="3">
    <location>
        <begin position="40"/>
        <end position="224"/>
    </location>
</feature>
<sequence>MKNKYTKTIIMFLSLTIFLSLFTNFNLTTKASTVTTKEKDISLILDISNNLPSQSKKEFNTACSNFCKNILSKSPNSKISIITADKTKNILSFTSDAKELNERITSALTSEETDINECLQISNDLFTSNSPSNSDKSIVILNNELSNNTFSSQDKYNSCENYTSSISSYIKNLSSKYEIYSLSYLNNSAKNDNSLLQKSLKNIIPKNYYETNNIKSLSSELNAISKKLTSSPPIIIIPGIMGSRLYKDSDCTVQIWDPVVKLNPSDENSIYNLGKNINISSTLFTKKVVNQVPLSTSEREYGAQNSYKNLVDTICNEFPDREVYFFSYDFRKSNVSAGEQLKDFIDNTLNVSKVDLVCHSMGGIVASNYATLDTSKIDKVITLGTPYEGAPTLINSVLNWSILSEDWNKTDFALGVCGLTKKVKSGFSGVAELYPTRNYFDAVGFSSKFKDGLFSSHISQIDYSKYSEYGKTIFQNIYDSCVAEQEGITLNGSNILSTLNNSYFAIGTGEKTISSLVFKNGNTLDSIDVSSLVYENNGDGTVPKLSSTMIGGLDNVNSNNVRYFSETTHGGLVNSSNPIKWTTDILKQGTSTLGNKTITNGKPYIVMRIDSPTTATIDKNGEILNSDTVSTNFSSYGRLDRIGENGNIKMAAIDEDNNCNVTFHGTDKGKMDYDMSWYDENNNLKEERHFDNIPIEKGTKIFTTTDKSNPTELQIDEDGNGEIDKIVKSDKDKQDEQVLLILNDSDSNNSGGNMTEAIATNTSSLDESKSITNSNINILTCIIIITLIASSMAIAITVINKKKKSN</sequence>
<name>A0ABR8PRQ0_9CLOT</name>
<evidence type="ECO:0000259" key="3">
    <source>
        <dbReference type="PROSITE" id="PS50234"/>
    </source>
</evidence>
<gene>
    <name evidence="4" type="ORF">H9661_05415</name>
</gene>
<keyword evidence="2" id="KW-0732">Signal</keyword>
<feature type="chain" id="PRO_5045990267" description="VWFA domain-containing protein" evidence="2">
    <location>
        <begin position="24"/>
        <end position="806"/>
    </location>
</feature>
<evidence type="ECO:0000313" key="4">
    <source>
        <dbReference type="EMBL" id="MBD7910795.1"/>
    </source>
</evidence>
<dbReference type="InterPro" id="IPR036465">
    <property type="entry name" value="vWFA_dom_sf"/>
</dbReference>
<feature type="transmembrane region" description="Helical" evidence="1">
    <location>
        <begin position="776"/>
        <end position="799"/>
    </location>
</feature>
<proteinExistence type="predicted"/>
<organism evidence="4 5">
    <name type="scientific">Clostridium cibarium</name>
    <dbReference type="NCBI Taxonomy" id="2762247"/>
    <lineage>
        <taxon>Bacteria</taxon>
        <taxon>Bacillati</taxon>
        <taxon>Bacillota</taxon>
        <taxon>Clostridia</taxon>
        <taxon>Eubacteriales</taxon>
        <taxon>Clostridiaceae</taxon>
        <taxon>Clostridium</taxon>
    </lineage>
</organism>
<evidence type="ECO:0000256" key="2">
    <source>
        <dbReference type="SAM" id="SignalP"/>
    </source>
</evidence>
<feature type="signal peptide" evidence="2">
    <location>
        <begin position="1"/>
        <end position="23"/>
    </location>
</feature>
<evidence type="ECO:0000313" key="5">
    <source>
        <dbReference type="Proteomes" id="UP000627781"/>
    </source>
</evidence>
<dbReference type="InterPro" id="IPR002035">
    <property type="entry name" value="VWF_A"/>
</dbReference>
<accession>A0ABR8PRQ0</accession>
<dbReference type="InterPro" id="IPR012908">
    <property type="entry name" value="PGAP1-ab_dom-like"/>
</dbReference>
<keyword evidence="1" id="KW-0812">Transmembrane</keyword>
<dbReference type="Proteomes" id="UP000627781">
    <property type="component" value="Unassembled WGS sequence"/>
</dbReference>
<evidence type="ECO:0000256" key="1">
    <source>
        <dbReference type="SAM" id="Phobius"/>
    </source>
</evidence>
<protein>
    <recommendedName>
        <fullName evidence="3">VWFA domain-containing protein</fullName>
    </recommendedName>
</protein>
<keyword evidence="5" id="KW-1185">Reference proteome</keyword>
<reference evidence="4 5" key="1">
    <citation type="submission" date="2020-08" db="EMBL/GenBank/DDBJ databases">
        <title>A Genomic Blueprint of the Chicken Gut Microbiome.</title>
        <authorList>
            <person name="Gilroy R."/>
            <person name="Ravi A."/>
            <person name="Getino M."/>
            <person name="Pursley I."/>
            <person name="Horton D.L."/>
            <person name="Alikhan N.-F."/>
            <person name="Baker D."/>
            <person name="Gharbi K."/>
            <person name="Hall N."/>
            <person name="Watson M."/>
            <person name="Adriaenssens E.M."/>
            <person name="Foster-Nyarko E."/>
            <person name="Jarju S."/>
            <person name="Secka A."/>
            <person name="Antonio M."/>
            <person name="Oren A."/>
            <person name="Chaudhuri R."/>
            <person name="La Ragione R.M."/>
            <person name="Hildebrand F."/>
            <person name="Pallen M.J."/>
        </authorList>
    </citation>
    <scope>NUCLEOTIDE SEQUENCE [LARGE SCALE GENOMIC DNA]</scope>
    <source>
        <strain evidence="4 5">Sa3CVN1</strain>
    </source>
</reference>